<accession>A0A8K0R9D2</accession>
<sequence>MNNYANSELPVRNGAAVPDEPAKPSPHFRPRLPDEVRSYTSKLDQYNVSLRTTSDGNLVNEDTGDWLNKTAAKGPSIGLPESKNGATGLDPPRARKPLGRLLRNKWHHFDRLPPENEHPQTLGQERLQRDVSALLQQANPAVDIGVLSEIQMHHGQRIGKKFGGDWFEHALNDRDFWQHVLVEALETHKGQLGAEM</sequence>
<dbReference type="AlphaFoldDB" id="A0A8K0R9D2"/>
<evidence type="ECO:0000256" key="1">
    <source>
        <dbReference type="SAM" id="MobiDB-lite"/>
    </source>
</evidence>
<comment type="caution">
    <text evidence="2">The sequence shown here is derived from an EMBL/GenBank/DDBJ whole genome shotgun (WGS) entry which is preliminary data.</text>
</comment>
<protein>
    <submittedName>
        <fullName evidence="2">Uncharacterized protein</fullName>
    </submittedName>
</protein>
<feature type="region of interest" description="Disordered" evidence="1">
    <location>
        <begin position="1"/>
        <end position="35"/>
    </location>
</feature>
<dbReference type="EMBL" id="JAGMVJ010000006">
    <property type="protein sequence ID" value="KAH7089597.1"/>
    <property type="molecule type" value="Genomic_DNA"/>
</dbReference>
<keyword evidence="3" id="KW-1185">Reference proteome</keyword>
<reference evidence="2" key="1">
    <citation type="journal article" date="2021" name="Nat. Commun.">
        <title>Genetic determinants of endophytism in the Arabidopsis root mycobiome.</title>
        <authorList>
            <person name="Mesny F."/>
            <person name="Miyauchi S."/>
            <person name="Thiergart T."/>
            <person name="Pickel B."/>
            <person name="Atanasova L."/>
            <person name="Karlsson M."/>
            <person name="Huettel B."/>
            <person name="Barry K.W."/>
            <person name="Haridas S."/>
            <person name="Chen C."/>
            <person name="Bauer D."/>
            <person name="Andreopoulos W."/>
            <person name="Pangilinan J."/>
            <person name="LaButti K."/>
            <person name="Riley R."/>
            <person name="Lipzen A."/>
            <person name="Clum A."/>
            <person name="Drula E."/>
            <person name="Henrissat B."/>
            <person name="Kohler A."/>
            <person name="Grigoriev I.V."/>
            <person name="Martin F.M."/>
            <person name="Hacquard S."/>
        </authorList>
    </citation>
    <scope>NUCLEOTIDE SEQUENCE</scope>
    <source>
        <strain evidence="2">MPI-SDFR-AT-0120</strain>
    </source>
</reference>
<feature type="region of interest" description="Disordered" evidence="1">
    <location>
        <begin position="73"/>
        <end position="94"/>
    </location>
</feature>
<organism evidence="2 3">
    <name type="scientific">Paraphoma chrysanthemicola</name>
    <dbReference type="NCBI Taxonomy" id="798071"/>
    <lineage>
        <taxon>Eukaryota</taxon>
        <taxon>Fungi</taxon>
        <taxon>Dikarya</taxon>
        <taxon>Ascomycota</taxon>
        <taxon>Pezizomycotina</taxon>
        <taxon>Dothideomycetes</taxon>
        <taxon>Pleosporomycetidae</taxon>
        <taxon>Pleosporales</taxon>
        <taxon>Pleosporineae</taxon>
        <taxon>Phaeosphaeriaceae</taxon>
        <taxon>Paraphoma</taxon>
    </lineage>
</organism>
<evidence type="ECO:0000313" key="2">
    <source>
        <dbReference type="EMBL" id="KAH7089597.1"/>
    </source>
</evidence>
<proteinExistence type="predicted"/>
<dbReference type="OrthoDB" id="3748578at2759"/>
<dbReference type="Proteomes" id="UP000813461">
    <property type="component" value="Unassembled WGS sequence"/>
</dbReference>
<gene>
    <name evidence="2" type="ORF">FB567DRAFT_590407</name>
</gene>
<name>A0A8K0R9D2_9PLEO</name>
<evidence type="ECO:0000313" key="3">
    <source>
        <dbReference type="Proteomes" id="UP000813461"/>
    </source>
</evidence>